<dbReference type="Gene3D" id="1.20.1250.20">
    <property type="entry name" value="MFS general substrate transporter like domains"/>
    <property type="match status" value="1"/>
</dbReference>
<feature type="transmembrane region" description="Helical" evidence="7">
    <location>
        <begin position="586"/>
        <end position="608"/>
    </location>
</feature>
<proteinExistence type="inferred from homology"/>
<dbReference type="InterPro" id="IPR000109">
    <property type="entry name" value="POT_fam"/>
</dbReference>
<keyword evidence="3 7" id="KW-0812">Transmembrane</keyword>
<reference evidence="8" key="1">
    <citation type="submission" date="2024-03" db="EMBL/GenBank/DDBJ databases">
        <authorList>
            <consortium name="ELIXIR-Norway"/>
            <consortium name="Elixir Norway"/>
        </authorList>
    </citation>
    <scope>NUCLEOTIDE SEQUENCE</scope>
</reference>
<feature type="transmembrane region" description="Helical" evidence="7">
    <location>
        <begin position="230"/>
        <end position="249"/>
    </location>
</feature>
<feature type="transmembrane region" description="Helical" evidence="7">
    <location>
        <begin position="446"/>
        <end position="466"/>
    </location>
</feature>
<feature type="transmembrane region" description="Helical" evidence="7">
    <location>
        <begin position="628"/>
        <end position="653"/>
    </location>
</feature>
<feature type="transmembrane region" description="Helical" evidence="7">
    <location>
        <begin position="546"/>
        <end position="565"/>
    </location>
</feature>
<dbReference type="PANTHER" id="PTHR11654">
    <property type="entry name" value="OLIGOPEPTIDE TRANSPORTER-RELATED"/>
    <property type="match status" value="1"/>
</dbReference>
<dbReference type="EMBL" id="OZ023712">
    <property type="protein sequence ID" value="CAK9860286.1"/>
    <property type="molecule type" value="Genomic_DNA"/>
</dbReference>
<sequence length="724" mass="79507">MTKIYLKKRSTKNKYSHIKQDSFDVVQVDDVVNGIVMVRDGAVDFRGRPSVKSRTGNWRACWIIFGCEVCERIAFYAISANLVTYLTTVLHEDISVSARNVNNWSGTTFMTPLIAAFVADAYLGRYWTLATFSCGYFLALVFVTMSVSLPSLKPPKCDINRMTTTTTTQYAATAVCPPATRTQIGFFYFALYLMALGAGGIKSCVSALAGDQFDDSDPVEAKRKKSFPNWWFVALSFGSMLSVSVFVYVQQTLGWSWGYGIPTLITGVATTAYFLNTPSYRCHPPSGSPFTRVAQVIVSALRNWRVPVLPSHAHLLHEVDDKLLLLHAGNKLLPHTNGLLFLDKAATVPLDYTKRNESPVYNNKKFSSNGGSSPSPAPPALAFNNNNNNPWRLCTVTQVEEVKLLVRMLPIWVTNLMFSVVFAQVGTLFLNQGTTLDRHVSGNFEIPAASMSFFVTFSICVCLPFYDKFFVPFVRSFTTDERGLTLLQRIGVGQVISTVSIMVAAVVEMHRLRVAQSLNSSPSSSISSFSSSSLPSSAQESLPMSIFWLLPQYVLTGVCEVFISVGQMEFFLDQAPDSMRSLGSALYLSTVATGSFISSLLVSIVTKITYNENGGWIGNDLNQSHMDYFYWLLAALSIINLAAYILCASCYTYKNNANKNFSSSELFSSAKTTTTVVTLQGPRLIAAADSSDSSGPLSPTHCITVPPPPLGIDMLPLGGYKELT</sequence>
<feature type="compositionally biased region" description="Low complexity" evidence="6">
    <location>
        <begin position="362"/>
        <end position="381"/>
    </location>
</feature>
<accession>A0ABP1ACM7</accession>
<dbReference type="Pfam" id="PF00854">
    <property type="entry name" value="PTR2"/>
    <property type="match status" value="1"/>
</dbReference>
<comment type="subcellular location">
    <subcellularLocation>
        <location evidence="1">Membrane</location>
        <topology evidence="1">Multi-pass membrane protein</topology>
    </subcellularLocation>
</comment>
<feature type="transmembrane region" description="Helical" evidence="7">
    <location>
        <begin position="126"/>
        <end position="145"/>
    </location>
</feature>
<dbReference type="Proteomes" id="UP001497522">
    <property type="component" value="Chromosome 11"/>
</dbReference>
<feature type="transmembrane region" description="Helical" evidence="7">
    <location>
        <begin position="409"/>
        <end position="430"/>
    </location>
</feature>
<gene>
    <name evidence="8" type="ORF">CSSPJE1EN2_LOCUS3281</name>
</gene>
<organism evidence="8 9">
    <name type="scientific">Sphagnum jensenii</name>
    <dbReference type="NCBI Taxonomy" id="128206"/>
    <lineage>
        <taxon>Eukaryota</taxon>
        <taxon>Viridiplantae</taxon>
        <taxon>Streptophyta</taxon>
        <taxon>Embryophyta</taxon>
        <taxon>Bryophyta</taxon>
        <taxon>Sphagnophytina</taxon>
        <taxon>Sphagnopsida</taxon>
        <taxon>Sphagnales</taxon>
        <taxon>Sphagnaceae</taxon>
        <taxon>Sphagnum</taxon>
    </lineage>
</organism>
<evidence type="ECO:0000256" key="2">
    <source>
        <dbReference type="ARBA" id="ARBA00005982"/>
    </source>
</evidence>
<evidence type="ECO:0000313" key="9">
    <source>
        <dbReference type="Proteomes" id="UP001497522"/>
    </source>
</evidence>
<name>A0ABP1ACM7_9BRYO</name>
<evidence type="ECO:0000256" key="5">
    <source>
        <dbReference type="ARBA" id="ARBA00023136"/>
    </source>
</evidence>
<dbReference type="SUPFAM" id="SSF103473">
    <property type="entry name" value="MFS general substrate transporter"/>
    <property type="match status" value="1"/>
</dbReference>
<evidence type="ECO:0008006" key="10">
    <source>
        <dbReference type="Google" id="ProtNLM"/>
    </source>
</evidence>
<dbReference type="CDD" id="cd17417">
    <property type="entry name" value="MFS_NPF5"/>
    <property type="match status" value="1"/>
</dbReference>
<protein>
    <recommendedName>
        <fullName evidence="10">Peptide transporter</fullName>
    </recommendedName>
</protein>
<feature type="region of interest" description="Disordered" evidence="6">
    <location>
        <begin position="361"/>
        <end position="381"/>
    </location>
</feature>
<keyword evidence="9" id="KW-1185">Reference proteome</keyword>
<evidence type="ECO:0000313" key="8">
    <source>
        <dbReference type="EMBL" id="CAK9860286.1"/>
    </source>
</evidence>
<keyword evidence="4 7" id="KW-1133">Transmembrane helix</keyword>
<dbReference type="InterPro" id="IPR044739">
    <property type="entry name" value="NRT1/PTR"/>
</dbReference>
<evidence type="ECO:0000256" key="7">
    <source>
        <dbReference type="SAM" id="Phobius"/>
    </source>
</evidence>
<comment type="similarity">
    <text evidence="2">Belongs to the major facilitator superfamily. Proton-dependent oligopeptide transporter (POT/PTR) (TC 2.A.17) family.</text>
</comment>
<dbReference type="InterPro" id="IPR036259">
    <property type="entry name" value="MFS_trans_sf"/>
</dbReference>
<feature type="transmembrane region" description="Helical" evidence="7">
    <location>
        <begin position="486"/>
        <end position="507"/>
    </location>
</feature>
<evidence type="ECO:0000256" key="4">
    <source>
        <dbReference type="ARBA" id="ARBA00022989"/>
    </source>
</evidence>
<evidence type="ECO:0000256" key="6">
    <source>
        <dbReference type="SAM" id="MobiDB-lite"/>
    </source>
</evidence>
<evidence type="ECO:0000256" key="3">
    <source>
        <dbReference type="ARBA" id="ARBA00022692"/>
    </source>
</evidence>
<feature type="transmembrane region" description="Helical" evidence="7">
    <location>
        <begin position="186"/>
        <end position="209"/>
    </location>
</feature>
<feature type="transmembrane region" description="Helical" evidence="7">
    <location>
        <begin position="255"/>
        <end position="275"/>
    </location>
</feature>
<evidence type="ECO:0000256" key="1">
    <source>
        <dbReference type="ARBA" id="ARBA00004141"/>
    </source>
</evidence>
<keyword evidence="5 7" id="KW-0472">Membrane</keyword>